<dbReference type="GO" id="GO:0016301">
    <property type="term" value="F:kinase activity"/>
    <property type="evidence" value="ECO:0007669"/>
    <property type="project" value="InterPro"/>
</dbReference>
<dbReference type="PANTHER" id="PTHR39426:SF1">
    <property type="entry name" value="HOMOLOGY TO DEATH-ON-CURING PROTEIN OF PHAGE P1"/>
    <property type="match status" value="1"/>
</dbReference>
<dbReference type="PATRIC" id="fig|1129794.4.peg.3286"/>
<dbReference type="RefSeq" id="WP_007638680.1">
    <property type="nucleotide sequence ID" value="NC_020514.1"/>
</dbReference>
<gene>
    <name evidence="1" type="primary">doc</name>
    <name evidence="1" type="ORF">C427_3307</name>
</gene>
<evidence type="ECO:0000313" key="1">
    <source>
        <dbReference type="EMBL" id="AGH45416.1"/>
    </source>
</evidence>
<organism evidence="1 2">
    <name type="scientific">Paraglaciecola psychrophila 170</name>
    <dbReference type="NCBI Taxonomy" id="1129794"/>
    <lineage>
        <taxon>Bacteria</taxon>
        <taxon>Pseudomonadati</taxon>
        <taxon>Pseudomonadota</taxon>
        <taxon>Gammaproteobacteria</taxon>
        <taxon>Alteromonadales</taxon>
        <taxon>Alteromonadaceae</taxon>
        <taxon>Paraglaciecola</taxon>
    </lineage>
</organism>
<proteinExistence type="predicted"/>
<dbReference type="eggNOG" id="COG3654">
    <property type="taxonomic scope" value="Bacteria"/>
</dbReference>
<dbReference type="HOGENOM" id="CLU_2524543_0_0_6"/>
<dbReference type="STRING" id="1129794.C427_3307"/>
<keyword evidence="2" id="KW-1185">Reference proteome</keyword>
<accession>K6YZ98</accession>
<reference evidence="1 2" key="1">
    <citation type="journal article" date="2013" name="Genome Announc.">
        <title>Complete Genome Sequence of Glaciecola psychrophila Strain 170T.</title>
        <authorList>
            <person name="Yin J."/>
            <person name="Chen J."/>
            <person name="Liu G."/>
            <person name="Yu Y."/>
            <person name="Song L."/>
            <person name="Wang X."/>
            <person name="Qu X."/>
        </authorList>
    </citation>
    <scope>NUCLEOTIDE SEQUENCE [LARGE SCALE GENOMIC DNA]</scope>
    <source>
        <strain evidence="1 2">170</strain>
    </source>
</reference>
<dbReference type="OrthoDB" id="9802752at2"/>
<dbReference type="AlphaFoldDB" id="K6YZ98"/>
<dbReference type="Gene3D" id="6.10.140.2060">
    <property type="match status" value="1"/>
</dbReference>
<dbReference type="EMBL" id="CP003837">
    <property type="protein sequence ID" value="AGH45416.1"/>
    <property type="molecule type" value="Genomic_DNA"/>
</dbReference>
<dbReference type="Proteomes" id="UP000011864">
    <property type="component" value="Chromosome"/>
</dbReference>
<name>K6YZ98_9ALTE</name>
<protein>
    <submittedName>
        <fullName evidence="1">Doc protein</fullName>
    </submittedName>
</protein>
<dbReference type="PANTHER" id="PTHR39426">
    <property type="entry name" value="HOMOLOGY TO DEATH-ON-CURING PROTEIN OF PHAGE P1"/>
    <property type="match status" value="1"/>
</dbReference>
<evidence type="ECO:0000313" key="2">
    <source>
        <dbReference type="Proteomes" id="UP000011864"/>
    </source>
</evidence>
<dbReference type="InterPro" id="IPR006440">
    <property type="entry name" value="Doc"/>
</dbReference>
<dbReference type="KEGG" id="gps:C427_3307"/>
<sequence length="84" mass="9266">MEIICFPFETVVEINIFILEGEPDMKGTVDVPKLQGALGRIDHALVYDGLDDIFEIAAKYFQENSSILSPKYKPLVSNDGASST</sequence>